<dbReference type="InterPro" id="IPR036390">
    <property type="entry name" value="WH_DNA-bd_sf"/>
</dbReference>
<dbReference type="EMBL" id="JAAWVO010078589">
    <property type="protein sequence ID" value="MBN3326057.1"/>
    <property type="molecule type" value="Genomic_DNA"/>
</dbReference>
<reference evidence="7" key="1">
    <citation type="journal article" date="2021" name="Cell">
        <title>Tracing the genetic footprints of vertebrate landing in non-teleost ray-finned fishes.</title>
        <authorList>
            <person name="Bi X."/>
            <person name="Wang K."/>
            <person name="Yang L."/>
            <person name="Pan H."/>
            <person name="Jiang H."/>
            <person name="Wei Q."/>
            <person name="Fang M."/>
            <person name="Yu H."/>
            <person name="Zhu C."/>
            <person name="Cai Y."/>
            <person name="He Y."/>
            <person name="Gan X."/>
            <person name="Zeng H."/>
            <person name="Yu D."/>
            <person name="Zhu Y."/>
            <person name="Jiang H."/>
            <person name="Qiu Q."/>
            <person name="Yang H."/>
            <person name="Zhang Y.E."/>
            <person name="Wang W."/>
            <person name="Zhu M."/>
            <person name="He S."/>
            <person name="Zhang G."/>
        </authorList>
    </citation>
    <scope>NUCLEOTIDE SEQUENCE</scope>
    <source>
        <strain evidence="7">Allg_001</strain>
    </source>
</reference>
<dbReference type="Pfam" id="PF00610">
    <property type="entry name" value="DEP"/>
    <property type="match status" value="1"/>
</dbReference>
<feature type="compositionally biased region" description="Basic and acidic residues" evidence="4">
    <location>
        <begin position="747"/>
        <end position="771"/>
    </location>
</feature>
<name>A0A8J7P648_ATRSP</name>
<dbReference type="Gene3D" id="1.20.920.10">
    <property type="entry name" value="Bromodomain-like"/>
    <property type="match status" value="1"/>
</dbReference>
<dbReference type="CDD" id="cd04405">
    <property type="entry name" value="RhoGAP_BRCC3-like"/>
    <property type="match status" value="1"/>
</dbReference>
<comment type="similarity">
    <text evidence="1">Belongs to the TCP11 family.</text>
</comment>
<feature type="compositionally biased region" description="Basic and acidic residues" evidence="4">
    <location>
        <begin position="77"/>
        <end position="96"/>
    </location>
</feature>
<evidence type="ECO:0000259" key="6">
    <source>
        <dbReference type="PROSITE" id="PS50186"/>
    </source>
</evidence>
<feature type="domain" description="Bromo" evidence="5">
    <location>
        <begin position="175"/>
        <end position="244"/>
    </location>
</feature>
<dbReference type="InterPro" id="IPR008936">
    <property type="entry name" value="Rho_GTPase_activation_prot"/>
</dbReference>
<gene>
    <name evidence="7" type="primary">Tcp11l1_0</name>
    <name evidence="7" type="ORF">GTO95_0003894</name>
</gene>
<feature type="region of interest" description="Disordered" evidence="4">
    <location>
        <begin position="747"/>
        <end position="800"/>
    </location>
</feature>
<dbReference type="Proteomes" id="UP000736164">
    <property type="component" value="Unassembled WGS sequence"/>
</dbReference>
<evidence type="ECO:0000256" key="3">
    <source>
        <dbReference type="PROSITE-ProRule" id="PRU00035"/>
    </source>
</evidence>
<evidence type="ECO:0000256" key="2">
    <source>
        <dbReference type="ARBA" id="ARBA00023117"/>
    </source>
</evidence>
<evidence type="ECO:0000256" key="4">
    <source>
        <dbReference type="SAM" id="MobiDB-lite"/>
    </source>
</evidence>
<dbReference type="InterPro" id="IPR001487">
    <property type="entry name" value="Bromodomain"/>
</dbReference>
<feature type="region of interest" description="Disordered" evidence="4">
    <location>
        <begin position="271"/>
        <end position="292"/>
    </location>
</feature>
<dbReference type="Gene3D" id="1.10.555.10">
    <property type="entry name" value="Rho GTPase activation protein"/>
    <property type="match status" value="1"/>
</dbReference>
<dbReference type="PANTHER" id="PTHR12832">
    <property type="entry name" value="TESTIS-SPECIFIC PROTEIN PBS13 T-COMPLEX 11"/>
    <property type="match status" value="1"/>
</dbReference>
<evidence type="ECO:0000259" key="5">
    <source>
        <dbReference type="PROSITE" id="PS50014"/>
    </source>
</evidence>
<dbReference type="Pfam" id="PF05794">
    <property type="entry name" value="Tcp11"/>
    <property type="match status" value="1"/>
</dbReference>
<organism evidence="7 8">
    <name type="scientific">Atractosteus spatula</name>
    <name type="common">Alligator gar</name>
    <name type="synonym">Lepisosteus spatula</name>
    <dbReference type="NCBI Taxonomy" id="7917"/>
    <lineage>
        <taxon>Eukaryota</taxon>
        <taxon>Metazoa</taxon>
        <taxon>Chordata</taxon>
        <taxon>Craniata</taxon>
        <taxon>Vertebrata</taxon>
        <taxon>Euteleostomi</taxon>
        <taxon>Actinopterygii</taxon>
        <taxon>Neopterygii</taxon>
        <taxon>Holostei</taxon>
        <taxon>Semionotiformes</taxon>
        <taxon>Lepisosteidae</taxon>
        <taxon>Atractosteus</taxon>
    </lineage>
</organism>
<dbReference type="InterPro" id="IPR036388">
    <property type="entry name" value="WH-like_DNA-bd_sf"/>
</dbReference>
<dbReference type="AlphaFoldDB" id="A0A8J7P648"/>
<keyword evidence="2 3" id="KW-0103">Bromodomain</keyword>
<comment type="caution">
    <text evidence="7">The sequence shown here is derived from an EMBL/GenBank/DDBJ whole genome shotgun (WGS) entry which is preliminary data.</text>
</comment>
<dbReference type="PANTHER" id="PTHR12832:SF15">
    <property type="entry name" value="T-COMPLEX PROTEIN 11-LIKE PROTEIN 1"/>
    <property type="match status" value="1"/>
</dbReference>
<dbReference type="InterPro" id="IPR008862">
    <property type="entry name" value="Tcp11"/>
</dbReference>
<dbReference type="SMART" id="SM00049">
    <property type="entry name" value="DEP"/>
    <property type="match status" value="1"/>
</dbReference>
<dbReference type="InterPro" id="IPR000591">
    <property type="entry name" value="DEP_dom"/>
</dbReference>
<evidence type="ECO:0000313" key="7">
    <source>
        <dbReference type="EMBL" id="MBN3326057.1"/>
    </source>
</evidence>
<feature type="non-terminal residue" evidence="7">
    <location>
        <position position="1"/>
    </location>
</feature>
<dbReference type="GO" id="GO:0035556">
    <property type="term" value="P:intracellular signal transduction"/>
    <property type="evidence" value="ECO:0007669"/>
    <property type="project" value="InterPro"/>
</dbReference>
<keyword evidence="8" id="KW-1185">Reference proteome</keyword>
<dbReference type="CDD" id="cd04446">
    <property type="entry name" value="DEP_DEPDC4"/>
    <property type="match status" value="1"/>
</dbReference>
<feature type="non-terminal residue" evidence="7">
    <location>
        <position position="1266"/>
    </location>
</feature>
<dbReference type="Pfam" id="PF00439">
    <property type="entry name" value="Bromodomain"/>
    <property type="match status" value="1"/>
</dbReference>
<sequence>MLTLCVQSEDMGTWSLVCESLEAWKDLAATFRGSVYREEQDLYKTLVQTLIPQIGHLSTQKEKNVLLLKTEDGGRGSHECITKEESAGPLKQRENPTGKGKPQCTTLVPELYVFDTVCILHLSLTGTVKKYQKQTLGVCKPSSEKRKKEEHLDLHSDYSDNEEYISMFKVLETVKNHADSWTFTNPVKEDVPGFHKNIKAPMDLLTIEDNLIHKRYKTTDDFVADFGLIFKEDELYPGKSEYTLMASSVKQCFHKAMRKYFPEEQSDSDEEEFTMDMLKGKPEKRKRRSASKKAAERNVLKLLNEEVNPRRYYKKTYKKDVAELCVQRQARTTHRMENKPFRATFIWSSIIKHLQSRVEVKRRRHNLKYHNDCFVGSEAVDVILAHVVQNKFFGDAEIPRVKVVRVCQALMDYKVFEGVDTKVFGKEKKRAAFEDSSCSLYRFLNSPSLTADSVENGGSSPYQRTLFNRPCGRTEEIVYSSATPIKTDRSLEDLLDNLNLSPANPSQIKINLGLPQNVVNEVWHEQTLLRLLQLVELPLLDALLEGRAHELPAGSTDCEDGEPNLLFTSNYLDREILKAFGDSQADDWLSAAVDCLEFLPDQMVVDVSRSLPKCSEGTQQCKRLLYDTIVKHYNQNNREPLLTNHLFDIHTGIAELLVNGKSAHALEALQLCLKLLDPRSREELRRLLCFMAAAADPSEFRLHREVENRMAVKRSFTKAIVSSKNLAKGKVDLLVLFLLDNQKDVFKDSDKPTSGEDKLEDPSETRNRAESLDPSEESLRKRVRQRTPSPHRGGNCLLPAAASPPRFVSVEELMETAKGVTNMALAHEIVVNGGFQVKPSHLTEGSLEKRVREIVHKAFWDCLEAQLSEDPPTYDHAIRLLGEIKETLLSFLLPGHSRLRNQINEVLDLELIRQEAENGALDINKVAEFVISMMGTLCAPARDEEIKKLRDITAIVPLFKAIFTVMDLMKIDMANFAVSSIRPHLMQQSVEYERKKFQEFIEKQPNSLDFTQKWLQDSANALVNVEAEASPPCAGAAGFRAPALSPLTVHNQAYLHLLKWDHTRSPFPETMLMDETRFQEMQMDLEQLTGIAAVMLITYNIAGAAISGLPGFAEKLKSTVKVLLTGMHDPSFNASEAFATVGEKICVEVNSCLAQHGFTPFSADRETVLKGQIEAVKNPDNSIRKLIDSRIQTFLMGYLESSHQKPSPVVPGGLVPIQKEMEEIAVKFSRLVNYNKMVFSPYYDKILREIFSEGDHPPATKQLTGQ</sequence>
<dbReference type="PROSITE" id="PS50186">
    <property type="entry name" value="DEP"/>
    <property type="match status" value="1"/>
</dbReference>
<dbReference type="SUPFAM" id="SSF46785">
    <property type="entry name" value="Winged helix' DNA-binding domain"/>
    <property type="match status" value="1"/>
</dbReference>
<feature type="domain" description="DEP" evidence="6">
    <location>
        <begin position="354"/>
        <end position="445"/>
    </location>
</feature>
<dbReference type="SUPFAM" id="SSF47370">
    <property type="entry name" value="Bromodomain"/>
    <property type="match status" value="1"/>
</dbReference>
<feature type="compositionally biased region" description="Basic residues" evidence="4">
    <location>
        <begin position="282"/>
        <end position="291"/>
    </location>
</feature>
<evidence type="ECO:0000313" key="8">
    <source>
        <dbReference type="Proteomes" id="UP000736164"/>
    </source>
</evidence>
<evidence type="ECO:0000256" key="1">
    <source>
        <dbReference type="ARBA" id="ARBA00010954"/>
    </source>
</evidence>
<dbReference type="Gene3D" id="1.10.10.10">
    <property type="entry name" value="Winged helix-like DNA-binding domain superfamily/Winged helix DNA-binding domain"/>
    <property type="match status" value="1"/>
</dbReference>
<feature type="region of interest" description="Disordered" evidence="4">
    <location>
        <begin position="77"/>
        <end position="101"/>
    </location>
</feature>
<proteinExistence type="inferred from homology"/>
<protein>
    <submittedName>
        <fullName evidence="7">T11L1 protein</fullName>
    </submittedName>
</protein>
<dbReference type="InterPro" id="IPR036427">
    <property type="entry name" value="Bromodomain-like_sf"/>
</dbReference>
<accession>A0A8J7P648</accession>
<dbReference type="SMART" id="SM00297">
    <property type="entry name" value="BROMO"/>
    <property type="match status" value="1"/>
</dbReference>
<dbReference type="PROSITE" id="PS50014">
    <property type="entry name" value="BROMODOMAIN_2"/>
    <property type="match status" value="1"/>
</dbReference>